<evidence type="ECO:0000256" key="13">
    <source>
        <dbReference type="ARBA" id="ARBA00049467"/>
    </source>
</evidence>
<evidence type="ECO:0000313" key="16">
    <source>
        <dbReference type="Proteomes" id="UP000748531"/>
    </source>
</evidence>
<name>A0A8J4WF79_9TREM</name>
<evidence type="ECO:0000256" key="8">
    <source>
        <dbReference type="ARBA" id="ARBA00038313"/>
    </source>
</evidence>
<dbReference type="PROSITE" id="PS01136">
    <property type="entry name" value="UPF0034"/>
    <property type="match status" value="1"/>
</dbReference>
<gene>
    <name evidence="15" type="ORF">PHET_08833</name>
</gene>
<evidence type="ECO:0000256" key="3">
    <source>
        <dbReference type="ARBA" id="ARBA00022643"/>
    </source>
</evidence>
<dbReference type="InterPro" id="IPR035587">
    <property type="entry name" value="DUS-like_FMN-bd"/>
</dbReference>
<feature type="domain" description="DUS-like FMN-binding" evidence="14">
    <location>
        <begin position="19"/>
        <end position="247"/>
    </location>
</feature>
<comment type="catalytic activity">
    <reaction evidence="12">
        <text>5,6-dihydrouridine(16) in tRNA + NAD(+) = uridine(16) in tRNA + NADH + H(+)</text>
        <dbReference type="Rhea" id="RHEA:53380"/>
        <dbReference type="Rhea" id="RHEA-COMP:13543"/>
        <dbReference type="Rhea" id="RHEA-COMP:13544"/>
        <dbReference type="ChEBI" id="CHEBI:15378"/>
        <dbReference type="ChEBI" id="CHEBI:57540"/>
        <dbReference type="ChEBI" id="CHEBI:57945"/>
        <dbReference type="ChEBI" id="CHEBI:65315"/>
        <dbReference type="ChEBI" id="CHEBI:74443"/>
        <dbReference type="EC" id="1.3.1.88"/>
    </reaction>
    <physiologicalReaction direction="right-to-left" evidence="12">
        <dbReference type="Rhea" id="RHEA:53382"/>
    </physiologicalReaction>
</comment>
<comment type="catalytic activity">
    <reaction evidence="11">
        <text>5,6-dihydrouridine(16) in tRNA + NADP(+) = uridine(16) in tRNA + NADPH + H(+)</text>
        <dbReference type="Rhea" id="RHEA:53376"/>
        <dbReference type="Rhea" id="RHEA-COMP:13543"/>
        <dbReference type="Rhea" id="RHEA-COMP:13544"/>
        <dbReference type="ChEBI" id="CHEBI:15378"/>
        <dbReference type="ChEBI" id="CHEBI:57783"/>
        <dbReference type="ChEBI" id="CHEBI:58349"/>
        <dbReference type="ChEBI" id="CHEBI:65315"/>
        <dbReference type="ChEBI" id="CHEBI:74443"/>
        <dbReference type="EC" id="1.3.1.88"/>
    </reaction>
    <physiologicalReaction direction="right-to-left" evidence="11">
        <dbReference type="Rhea" id="RHEA:53378"/>
    </physiologicalReaction>
</comment>
<dbReference type="InterPro" id="IPR013785">
    <property type="entry name" value="Aldolase_TIM"/>
</dbReference>
<evidence type="ECO:0000256" key="10">
    <source>
        <dbReference type="ARBA" id="ARBA00047287"/>
    </source>
</evidence>
<dbReference type="Proteomes" id="UP000748531">
    <property type="component" value="Unassembled WGS sequence"/>
</dbReference>
<evidence type="ECO:0000313" key="15">
    <source>
        <dbReference type="EMBL" id="KAF5398153.1"/>
    </source>
</evidence>
<keyword evidence="2" id="KW-0285">Flavoprotein</keyword>
<sequence length="443" mass="49950">MCVQQENILTKWGSPKYVLAPMVDASELAWRMLARRYGVQLTYTPMINAGMFLKDKKYRKSCLQFSDEDRPLIAQFCANTPESFVQAAQALQPFCDAVDLNLGCPQGIARRGHYGAFLQDEWDLLTRIISQAVKKLKVPVTCKIRIFSDVERTVSYAKMLEAAGASLLVIHGRTREMKGHSTGLADWSQIKRVKAELHIPVIANGNIQYLSDVTRCLSETNVNAVMSAEGHLHNPAIFVGSQPSVYSMCLEYLECAKTYPTSISIVRGHVFKLSHHALNEHPSFRQLIGLAQDTDELSDVIRQMQKTCSECSQNRDISLQYPHWICQPYERPKSEHSLAADRQFGADPENTGELSCTPEDPLSCKLILQEERRSRRDAKQKAKAAKRVAARSKNSLCNRCQSNLRGAQCPSMACRSCCWTLDPKRVSQCAAHLHDKRRRTCEQ</sequence>
<dbReference type="EMBL" id="LUCH01005343">
    <property type="protein sequence ID" value="KAF5398153.1"/>
    <property type="molecule type" value="Genomic_DNA"/>
</dbReference>
<dbReference type="Gene3D" id="3.20.20.70">
    <property type="entry name" value="Aldolase class I"/>
    <property type="match status" value="1"/>
</dbReference>
<keyword evidence="5" id="KW-0521">NADP</keyword>
<reference evidence="15" key="1">
    <citation type="submission" date="2019-05" db="EMBL/GenBank/DDBJ databases">
        <title>Annotation for the trematode Paragonimus heterotremus.</title>
        <authorList>
            <person name="Choi Y.-J."/>
        </authorList>
    </citation>
    <scope>NUCLEOTIDE SEQUENCE</scope>
    <source>
        <strain evidence="15">LC</strain>
    </source>
</reference>
<comment type="catalytic activity">
    <reaction evidence="13">
        <text>5,6-dihydrouridine(17) in tRNA + NADP(+) = uridine(17) in tRNA + NADPH + H(+)</text>
        <dbReference type="Rhea" id="RHEA:53368"/>
        <dbReference type="Rhea" id="RHEA-COMP:13541"/>
        <dbReference type="Rhea" id="RHEA-COMP:13542"/>
        <dbReference type="ChEBI" id="CHEBI:15378"/>
        <dbReference type="ChEBI" id="CHEBI:57783"/>
        <dbReference type="ChEBI" id="CHEBI:58349"/>
        <dbReference type="ChEBI" id="CHEBI:65315"/>
        <dbReference type="ChEBI" id="CHEBI:74443"/>
        <dbReference type="EC" id="1.3.1.88"/>
    </reaction>
    <physiologicalReaction direction="right-to-left" evidence="13">
        <dbReference type="Rhea" id="RHEA:53370"/>
    </physiologicalReaction>
</comment>
<dbReference type="PANTHER" id="PTHR11082:SF5">
    <property type="entry name" value="TRNA-DIHYDROURIDINE(16_17) SYNTHASE [NAD(P)(+)]-LIKE"/>
    <property type="match status" value="1"/>
</dbReference>
<keyword evidence="7" id="KW-0520">NAD</keyword>
<accession>A0A8J4WF79</accession>
<proteinExistence type="inferred from homology"/>
<evidence type="ECO:0000256" key="12">
    <source>
        <dbReference type="ARBA" id="ARBA00048934"/>
    </source>
</evidence>
<dbReference type="PANTHER" id="PTHR11082">
    <property type="entry name" value="TRNA-DIHYDROURIDINE SYNTHASE"/>
    <property type="match status" value="1"/>
</dbReference>
<comment type="catalytic activity">
    <reaction evidence="10">
        <text>5,6-dihydrouridine(17) in tRNA + NAD(+) = uridine(17) in tRNA + NADH + H(+)</text>
        <dbReference type="Rhea" id="RHEA:53372"/>
        <dbReference type="Rhea" id="RHEA-COMP:13541"/>
        <dbReference type="Rhea" id="RHEA-COMP:13542"/>
        <dbReference type="ChEBI" id="CHEBI:15378"/>
        <dbReference type="ChEBI" id="CHEBI:57540"/>
        <dbReference type="ChEBI" id="CHEBI:57945"/>
        <dbReference type="ChEBI" id="CHEBI:65315"/>
        <dbReference type="ChEBI" id="CHEBI:74443"/>
        <dbReference type="EC" id="1.3.1.88"/>
    </reaction>
    <physiologicalReaction direction="right-to-left" evidence="10">
        <dbReference type="Rhea" id="RHEA:53374"/>
    </physiologicalReaction>
</comment>
<dbReference type="GO" id="GO:0050660">
    <property type="term" value="F:flavin adenine dinucleotide binding"/>
    <property type="evidence" value="ECO:0007669"/>
    <property type="project" value="InterPro"/>
</dbReference>
<comment type="cofactor">
    <cofactor evidence="1">
        <name>FMN</name>
        <dbReference type="ChEBI" id="CHEBI:58210"/>
    </cofactor>
</comment>
<evidence type="ECO:0000256" key="6">
    <source>
        <dbReference type="ARBA" id="ARBA00023002"/>
    </source>
</evidence>
<dbReference type="InterPro" id="IPR018517">
    <property type="entry name" value="tRNA_hU_synthase_CS"/>
</dbReference>
<evidence type="ECO:0000256" key="7">
    <source>
        <dbReference type="ARBA" id="ARBA00023027"/>
    </source>
</evidence>
<evidence type="ECO:0000259" key="14">
    <source>
        <dbReference type="Pfam" id="PF01207"/>
    </source>
</evidence>
<dbReference type="OrthoDB" id="272303at2759"/>
<keyword evidence="16" id="KW-1185">Reference proteome</keyword>
<keyword evidence="6" id="KW-0560">Oxidoreductase</keyword>
<evidence type="ECO:0000256" key="9">
    <source>
        <dbReference type="ARBA" id="ARBA00038890"/>
    </source>
</evidence>
<evidence type="ECO:0000256" key="5">
    <source>
        <dbReference type="ARBA" id="ARBA00022857"/>
    </source>
</evidence>
<dbReference type="AlphaFoldDB" id="A0A8J4WF79"/>
<evidence type="ECO:0000256" key="11">
    <source>
        <dbReference type="ARBA" id="ARBA00047652"/>
    </source>
</evidence>
<evidence type="ECO:0000256" key="2">
    <source>
        <dbReference type="ARBA" id="ARBA00022630"/>
    </source>
</evidence>
<comment type="similarity">
    <text evidence="8">Belongs to the Dus family. Dus1 subfamily.</text>
</comment>
<organism evidence="15 16">
    <name type="scientific">Paragonimus heterotremus</name>
    <dbReference type="NCBI Taxonomy" id="100268"/>
    <lineage>
        <taxon>Eukaryota</taxon>
        <taxon>Metazoa</taxon>
        <taxon>Spiralia</taxon>
        <taxon>Lophotrochozoa</taxon>
        <taxon>Platyhelminthes</taxon>
        <taxon>Trematoda</taxon>
        <taxon>Digenea</taxon>
        <taxon>Plagiorchiida</taxon>
        <taxon>Troglotremata</taxon>
        <taxon>Troglotrematidae</taxon>
        <taxon>Paragonimus</taxon>
    </lineage>
</organism>
<keyword evidence="3" id="KW-0288">FMN</keyword>
<dbReference type="Pfam" id="PF01207">
    <property type="entry name" value="Dus"/>
    <property type="match status" value="1"/>
</dbReference>
<protein>
    <recommendedName>
        <fullName evidence="9">tRNA-dihydrouridine(16/17) synthase [NAD(P)(+)]</fullName>
        <ecNumber evidence="9">1.3.1.88</ecNumber>
    </recommendedName>
</protein>
<comment type="caution">
    <text evidence="15">The sequence shown here is derived from an EMBL/GenBank/DDBJ whole genome shotgun (WGS) entry which is preliminary data.</text>
</comment>
<evidence type="ECO:0000256" key="4">
    <source>
        <dbReference type="ARBA" id="ARBA00022694"/>
    </source>
</evidence>
<dbReference type="EC" id="1.3.1.88" evidence="9"/>
<dbReference type="GO" id="GO:0017150">
    <property type="term" value="F:tRNA dihydrouridine synthase activity"/>
    <property type="evidence" value="ECO:0007669"/>
    <property type="project" value="InterPro"/>
</dbReference>
<dbReference type="SUPFAM" id="SSF51395">
    <property type="entry name" value="FMN-linked oxidoreductases"/>
    <property type="match status" value="1"/>
</dbReference>
<keyword evidence="4" id="KW-0819">tRNA processing</keyword>
<dbReference type="CDD" id="cd02801">
    <property type="entry name" value="DUS_like_FMN"/>
    <property type="match status" value="1"/>
</dbReference>
<evidence type="ECO:0000256" key="1">
    <source>
        <dbReference type="ARBA" id="ARBA00001917"/>
    </source>
</evidence>